<dbReference type="AlphaFoldDB" id="A0A6C0PBN3"/>
<evidence type="ECO:0000256" key="3">
    <source>
        <dbReference type="ARBA" id="ARBA00023125"/>
    </source>
</evidence>
<dbReference type="Pfam" id="PF13377">
    <property type="entry name" value="Peripla_BP_3"/>
    <property type="match status" value="1"/>
</dbReference>
<keyword evidence="2" id="KW-0805">Transcription regulation</keyword>
<dbReference type="Gene3D" id="3.40.50.2300">
    <property type="match status" value="2"/>
</dbReference>
<dbReference type="CDD" id="cd19974">
    <property type="entry name" value="PBP1_LacI-like"/>
    <property type="match status" value="1"/>
</dbReference>
<dbReference type="PANTHER" id="PTHR30146:SF148">
    <property type="entry name" value="HTH-TYPE TRANSCRIPTIONAL REPRESSOR PURR-RELATED"/>
    <property type="match status" value="1"/>
</dbReference>
<accession>A0A6C0PBN3</accession>
<organism evidence="6 7">
    <name type="scientific">Paenibacillus rhizovicinus</name>
    <dbReference type="NCBI Taxonomy" id="2704463"/>
    <lineage>
        <taxon>Bacteria</taxon>
        <taxon>Bacillati</taxon>
        <taxon>Bacillota</taxon>
        <taxon>Bacilli</taxon>
        <taxon>Bacillales</taxon>
        <taxon>Paenibacillaceae</taxon>
        <taxon>Paenibacillus</taxon>
    </lineage>
</organism>
<dbReference type="Gene3D" id="1.10.260.40">
    <property type="entry name" value="lambda repressor-like DNA-binding domains"/>
    <property type="match status" value="1"/>
</dbReference>
<keyword evidence="3" id="KW-0238">DNA-binding</keyword>
<gene>
    <name evidence="6" type="ORF">GZH47_14600</name>
</gene>
<dbReference type="InterPro" id="IPR000843">
    <property type="entry name" value="HTH_LacI"/>
</dbReference>
<reference evidence="6 7" key="1">
    <citation type="submission" date="2020-02" db="EMBL/GenBank/DDBJ databases">
        <title>Paenibacillus sp. nov., isolated from rhizosphere soil of tomato.</title>
        <authorList>
            <person name="Weon H.-Y."/>
            <person name="Lee S.A."/>
        </authorList>
    </citation>
    <scope>NUCLEOTIDE SEQUENCE [LARGE SCALE GENOMIC DNA]</scope>
    <source>
        <strain evidence="6 7">14171R-81</strain>
    </source>
</reference>
<evidence type="ECO:0000256" key="2">
    <source>
        <dbReference type="ARBA" id="ARBA00023015"/>
    </source>
</evidence>
<keyword evidence="1" id="KW-0678">Repressor</keyword>
<evidence type="ECO:0000256" key="4">
    <source>
        <dbReference type="ARBA" id="ARBA00023163"/>
    </source>
</evidence>
<dbReference type="SUPFAM" id="SSF47413">
    <property type="entry name" value="lambda repressor-like DNA-binding domains"/>
    <property type="match status" value="1"/>
</dbReference>
<dbReference type="SMART" id="SM00354">
    <property type="entry name" value="HTH_LACI"/>
    <property type="match status" value="1"/>
</dbReference>
<dbReference type="InterPro" id="IPR028082">
    <property type="entry name" value="Peripla_BP_I"/>
</dbReference>
<dbReference type="InterPro" id="IPR010982">
    <property type="entry name" value="Lambda_DNA-bd_dom_sf"/>
</dbReference>
<sequence>MQTIADTIHISKNSVSQALTGKDGVSEETRRLVFETAEKLGYVYSETRKKKQQERSRTIALIASEYAFSQRSFFGEIYLAIEKECSERGISLLIQSVNTEARDRLILPSVLDSQTIDGVLILSHISTEYINAILETNIPAILIDHHHPDIHADCILTNNRFAGYEAVRYLIQLGHQKIGYWGNVNISPSYYERFEAYLRAMNDASLPVDPEWVVKDAIEDINDMQKKLSNMKAFPTAWFCVNDGLGFLLISSLNQLGIKVPDDISVCSFDNGQLSQISSPPTTTVTIDLPIYGRKAVEQLLWRIDNPNEPHMEILLPAKLIPRESTRQLTS</sequence>
<dbReference type="EMBL" id="CP048286">
    <property type="protein sequence ID" value="QHW35103.1"/>
    <property type="molecule type" value="Genomic_DNA"/>
</dbReference>
<evidence type="ECO:0000256" key="1">
    <source>
        <dbReference type="ARBA" id="ARBA00022491"/>
    </source>
</evidence>
<evidence type="ECO:0000259" key="5">
    <source>
        <dbReference type="PROSITE" id="PS50932"/>
    </source>
</evidence>
<dbReference type="PANTHER" id="PTHR30146">
    <property type="entry name" value="LACI-RELATED TRANSCRIPTIONAL REPRESSOR"/>
    <property type="match status" value="1"/>
</dbReference>
<feature type="domain" description="HTH lacI-type" evidence="5">
    <location>
        <begin position="1"/>
        <end position="53"/>
    </location>
</feature>
<protein>
    <submittedName>
        <fullName evidence="6">Substrate-binding domain-containing protein</fullName>
    </submittedName>
</protein>
<name>A0A6C0PBN3_9BACL</name>
<dbReference type="KEGG" id="prz:GZH47_14600"/>
<dbReference type="InterPro" id="IPR046335">
    <property type="entry name" value="LacI/GalR-like_sensor"/>
</dbReference>
<dbReference type="GO" id="GO:0000976">
    <property type="term" value="F:transcription cis-regulatory region binding"/>
    <property type="evidence" value="ECO:0007669"/>
    <property type="project" value="TreeGrafter"/>
</dbReference>
<proteinExistence type="predicted"/>
<evidence type="ECO:0000313" key="6">
    <source>
        <dbReference type="EMBL" id="QHW35103.1"/>
    </source>
</evidence>
<dbReference type="GO" id="GO:0003700">
    <property type="term" value="F:DNA-binding transcription factor activity"/>
    <property type="evidence" value="ECO:0007669"/>
    <property type="project" value="TreeGrafter"/>
</dbReference>
<keyword evidence="7" id="KW-1185">Reference proteome</keyword>
<dbReference type="Proteomes" id="UP000479114">
    <property type="component" value="Chromosome"/>
</dbReference>
<dbReference type="CDD" id="cd01392">
    <property type="entry name" value="HTH_LacI"/>
    <property type="match status" value="1"/>
</dbReference>
<dbReference type="SUPFAM" id="SSF53822">
    <property type="entry name" value="Periplasmic binding protein-like I"/>
    <property type="match status" value="1"/>
</dbReference>
<keyword evidence="4" id="KW-0804">Transcription</keyword>
<dbReference type="PROSITE" id="PS50932">
    <property type="entry name" value="HTH_LACI_2"/>
    <property type="match status" value="1"/>
</dbReference>
<evidence type="ECO:0000313" key="7">
    <source>
        <dbReference type="Proteomes" id="UP000479114"/>
    </source>
</evidence>